<comment type="caution">
    <text evidence="1">The sequence shown here is derived from an EMBL/GenBank/DDBJ whole genome shotgun (WGS) entry which is preliminary data.</text>
</comment>
<keyword evidence="1" id="KW-0067">ATP-binding</keyword>
<dbReference type="Proteomes" id="UP000546970">
    <property type="component" value="Unassembled WGS sequence"/>
</dbReference>
<name>A0A7X9UBN0_9ACTN</name>
<accession>A0A7X9UBN0</accession>
<gene>
    <name evidence="1" type="ORF">HF320_04245</name>
</gene>
<dbReference type="GO" id="GO:0005524">
    <property type="term" value="F:ATP binding"/>
    <property type="evidence" value="ECO:0007669"/>
    <property type="project" value="UniProtKB-KW"/>
</dbReference>
<evidence type="ECO:0000313" key="2">
    <source>
        <dbReference type="Proteomes" id="UP000546970"/>
    </source>
</evidence>
<evidence type="ECO:0000313" key="1">
    <source>
        <dbReference type="EMBL" id="NMF55540.1"/>
    </source>
</evidence>
<keyword evidence="2" id="KW-1185">Reference proteome</keyword>
<sequence>MTMNSVSLRLEATPALARLVRMTAANIAVLSSMSVDRVEDLRMAAEEAFVLACSCIPGQMVTVDFDADDQHVGMTFDMGDASIVEGDDSASTYADLILTSVCDSYEKLSNPTRLVLDMKADV</sequence>
<dbReference type="AlphaFoldDB" id="A0A7X9UBN0"/>
<proteinExistence type="predicted"/>
<reference evidence="1 2" key="1">
    <citation type="submission" date="2020-04" db="EMBL/GenBank/DDBJ databases">
        <title>Collinsella sp. KGMB02528 nov., an anaerobic actinobacterium isolated from human feces.</title>
        <authorList>
            <person name="Han K.-I."/>
            <person name="Eom M.K."/>
            <person name="Kim J.-S."/>
            <person name="Lee K.C."/>
            <person name="Suh M.K."/>
            <person name="Park S.-H."/>
            <person name="Lee J.H."/>
            <person name="Kang S.W."/>
            <person name="Park J.-E."/>
            <person name="Oh B.S."/>
            <person name="Yu S.Y."/>
            <person name="Choi S.-H."/>
            <person name="Lee D.H."/>
            <person name="Yoon H."/>
            <person name="Kim B.-Y."/>
            <person name="Lee J.H."/>
            <person name="Lee J.-S."/>
        </authorList>
    </citation>
    <scope>NUCLEOTIDE SEQUENCE [LARGE SCALE GENOMIC DNA]</scope>
    <source>
        <strain evidence="1 2">KGMB02528</strain>
    </source>
</reference>
<keyword evidence="1" id="KW-0547">Nucleotide-binding</keyword>
<organism evidence="1 2">
    <name type="scientific">Collinsella acetigenes</name>
    <dbReference type="NCBI Taxonomy" id="2713419"/>
    <lineage>
        <taxon>Bacteria</taxon>
        <taxon>Bacillati</taxon>
        <taxon>Actinomycetota</taxon>
        <taxon>Coriobacteriia</taxon>
        <taxon>Coriobacteriales</taxon>
        <taxon>Coriobacteriaceae</taxon>
        <taxon>Collinsella</taxon>
    </lineage>
</organism>
<dbReference type="EMBL" id="JABBCP010000002">
    <property type="protein sequence ID" value="NMF55540.1"/>
    <property type="molecule type" value="Genomic_DNA"/>
</dbReference>
<protein>
    <submittedName>
        <fullName evidence="1">ATP-binding protein</fullName>
    </submittedName>
</protein>